<protein>
    <submittedName>
        <fullName evidence="1">Uncharacterized protein</fullName>
    </submittedName>
</protein>
<reference evidence="1 2" key="1">
    <citation type="submission" date="2016-04" db="EMBL/GenBank/DDBJ databases">
        <authorList>
            <person name="Evans L.H."/>
            <person name="Alamgir A."/>
            <person name="Owens N."/>
            <person name="Weber N.D."/>
            <person name="Virtaneva K."/>
            <person name="Barbian K."/>
            <person name="Babar A."/>
            <person name="Rosenke K."/>
        </authorList>
    </citation>
    <scope>NUCLEOTIDE SEQUENCE [LARGE SCALE GENOMIC DNA]</scope>
    <source>
        <strain evidence="1 2">IFM 0406</strain>
    </source>
</reference>
<keyword evidence="2" id="KW-1185">Reference proteome</keyword>
<sequence length="90" mass="9596">MSQPAPAPGQHPDRATDGDIVADITATLERIARDLRDTAALHQITQLWNQRRTPPRTGADLAARVGADLAAIHHILAGLDYRTAPGIGQS</sequence>
<evidence type="ECO:0000313" key="2">
    <source>
        <dbReference type="Proteomes" id="UP000076512"/>
    </source>
</evidence>
<dbReference type="RefSeq" id="WP_067592918.1">
    <property type="nucleotide sequence ID" value="NZ_JABMCZ010000001.1"/>
</dbReference>
<proteinExistence type="predicted"/>
<dbReference type="Proteomes" id="UP000076512">
    <property type="component" value="Unassembled WGS sequence"/>
</dbReference>
<evidence type="ECO:0000313" key="1">
    <source>
        <dbReference type="EMBL" id="KZM71910.1"/>
    </source>
</evidence>
<organism evidence="1 2">
    <name type="scientific">Nocardia terpenica</name>
    <dbReference type="NCBI Taxonomy" id="455432"/>
    <lineage>
        <taxon>Bacteria</taxon>
        <taxon>Bacillati</taxon>
        <taxon>Actinomycetota</taxon>
        <taxon>Actinomycetes</taxon>
        <taxon>Mycobacteriales</taxon>
        <taxon>Nocardiaceae</taxon>
        <taxon>Nocardia</taxon>
    </lineage>
</organism>
<dbReference type="AlphaFoldDB" id="A0A164L100"/>
<name>A0A164L100_9NOCA</name>
<gene>
    <name evidence="1" type="ORF">AWN90_37260</name>
</gene>
<accession>A0A164L100</accession>
<dbReference type="EMBL" id="LWGR01000010">
    <property type="protein sequence ID" value="KZM71910.1"/>
    <property type="molecule type" value="Genomic_DNA"/>
</dbReference>
<comment type="caution">
    <text evidence="1">The sequence shown here is derived from an EMBL/GenBank/DDBJ whole genome shotgun (WGS) entry which is preliminary data.</text>
</comment>